<dbReference type="EMBL" id="JAIXMP010000041">
    <property type="protein sequence ID" value="KAI9247657.1"/>
    <property type="molecule type" value="Genomic_DNA"/>
</dbReference>
<keyword evidence="2" id="KW-1185">Reference proteome</keyword>
<sequence>MKLYNKMHIGDCLAMDGGYNLYINKFKEESLNKGKDFSDKNFVYPIIIKTFNIITQEHHKLWVENNFEFPTDNKLIDIVLNNEIKQMEKIKYISEIQKSFDDLHINDNEMMIDNDVLNNSENAADNNSETEEVDFPEYKNINKKKRKKGKSARKININLIRDINKNNNFYEIENILEHKLNDNDYIFLVNEKDFNEKDLIKKYLMKNNIRF</sequence>
<proteinExistence type="predicted"/>
<organism evidence="1 2">
    <name type="scientific">Phascolomyces articulosus</name>
    <dbReference type="NCBI Taxonomy" id="60185"/>
    <lineage>
        <taxon>Eukaryota</taxon>
        <taxon>Fungi</taxon>
        <taxon>Fungi incertae sedis</taxon>
        <taxon>Mucoromycota</taxon>
        <taxon>Mucoromycotina</taxon>
        <taxon>Mucoromycetes</taxon>
        <taxon>Mucorales</taxon>
        <taxon>Lichtheimiaceae</taxon>
        <taxon>Phascolomyces</taxon>
    </lineage>
</organism>
<evidence type="ECO:0000313" key="1">
    <source>
        <dbReference type="EMBL" id="KAI9247657.1"/>
    </source>
</evidence>
<comment type="caution">
    <text evidence="1">The sequence shown here is derived from an EMBL/GenBank/DDBJ whole genome shotgun (WGS) entry which is preliminary data.</text>
</comment>
<dbReference type="Proteomes" id="UP001209540">
    <property type="component" value="Unassembled WGS sequence"/>
</dbReference>
<protein>
    <submittedName>
        <fullName evidence="1">Uncharacterized protein</fullName>
    </submittedName>
</protein>
<gene>
    <name evidence="1" type="ORF">BDA99DRAFT_548971</name>
</gene>
<reference evidence="1" key="1">
    <citation type="journal article" date="2022" name="IScience">
        <title>Evolution of zygomycete secretomes and the origins of terrestrial fungal ecologies.</title>
        <authorList>
            <person name="Chang Y."/>
            <person name="Wang Y."/>
            <person name="Mondo S."/>
            <person name="Ahrendt S."/>
            <person name="Andreopoulos W."/>
            <person name="Barry K."/>
            <person name="Beard J."/>
            <person name="Benny G.L."/>
            <person name="Blankenship S."/>
            <person name="Bonito G."/>
            <person name="Cuomo C."/>
            <person name="Desiro A."/>
            <person name="Gervers K.A."/>
            <person name="Hundley H."/>
            <person name="Kuo A."/>
            <person name="LaButti K."/>
            <person name="Lang B.F."/>
            <person name="Lipzen A."/>
            <person name="O'Donnell K."/>
            <person name="Pangilinan J."/>
            <person name="Reynolds N."/>
            <person name="Sandor L."/>
            <person name="Smith M.E."/>
            <person name="Tsang A."/>
            <person name="Grigoriev I.V."/>
            <person name="Stajich J.E."/>
            <person name="Spatafora J.W."/>
        </authorList>
    </citation>
    <scope>NUCLEOTIDE SEQUENCE</scope>
    <source>
        <strain evidence="1">RSA 2281</strain>
    </source>
</reference>
<accession>A0AAD5JZ80</accession>
<evidence type="ECO:0000313" key="2">
    <source>
        <dbReference type="Proteomes" id="UP001209540"/>
    </source>
</evidence>
<dbReference type="AlphaFoldDB" id="A0AAD5JZ80"/>
<name>A0AAD5JZ80_9FUNG</name>
<reference evidence="1" key="2">
    <citation type="submission" date="2023-02" db="EMBL/GenBank/DDBJ databases">
        <authorList>
            <consortium name="DOE Joint Genome Institute"/>
            <person name="Mondo S.J."/>
            <person name="Chang Y."/>
            <person name="Wang Y."/>
            <person name="Ahrendt S."/>
            <person name="Andreopoulos W."/>
            <person name="Barry K."/>
            <person name="Beard J."/>
            <person name="Benny G.L."/>
            <person name="Blankenship S."/>
            <person name="Bonito G."/>
            <person name="Cuomo C."/>
            <person name="Desiro A."/>
            <person name="Gervers K.A."/>
            <person name="Hundley H."/>
            <person name="Kuo A."/>
            <person name="LaButti K."/>
            <person name="Lang B.F."/>
            <person name="Lipzen A."/>
            <person name="O'Donnell K."/>
            <person name="Pangilinan J."/>
            <person name="Reynolds N."/>
            <person name="Sandor L."/>
            <person name="Smith M.W."/>
            <person name="Tsang A."/>
            <person name="Grigoriev I.V."/>
            <person name="Stajich J.E."/>
            <person name="Spatafora J.W."/>
        </authorList>
    </citation>
    <scope>NUCLEOTIDE SEQUENCE</scope>
    <source>
        <strain evidence="1">RSA 2281</strain>
    </source>
</reference>